<dbReference type="EMBL" id="JAQOUE010000001">
    <property type="protein sequence ID" value="MDT7041275.1"/>
    <property type="molecule type" value="Genomic_DNA"/>
</dbReference>
<reference evidence="2 3" key="1">
    <citation type="journal article" date="2023" name="ISME J.">
        <title>Cultivation and genomic characterization of novel and ubiquitous marine nitrite-oxidizing bacteria from the Nitrospirales.</title>
        <authorList>
            <person name="Mueller A.J."/>
            <person name="Daebeler A."/>
            <person name="Herbold C.W."/>
            <person name="Kirkegaard R.H."/>
            <person name="Daims H."/>
        </authorList>
    </citation>
    <scope>NUCLEOTIDE SEQUENCE [LARGE SCALE GENOMIC DNA]</scope>
    <source>
        <strain evidence="2 3">EB</strain>
    </source>
</reference>
<dbReference type="Proteomes" id="UP001250932">
    <property type="component" value="Unassembled WGS sequence"/>
</dbReference>
<dbReference type="SUPFAM" id="SSF52091">
    <property type="entry name" value="SpoIIaa-like"/>
    <property type="match status" value="1"/>
</dbReference>
<dbReference type="Gene3D" id="3.30.750.24">
    <property type="entry name" value="STAS domain"/>
    <property type="match status" value="1"/>
</dbReference>
<dbReference type="PROSITE" id="PS50801">
    <property type="entry name" value="STAS"/>
    <property type="match status" value="1"/>
</dbReference>
<evidence type="ECO:0000313" key="3">
    <source>
        <dbReference type="Proteomes" id="UP001250932"/>
    </source>
</evidence>
<organism evidence="2 3">
    <name type="scientific">Candidatus Nitronereus thalassa</name>
    <dbReference type="NCBI Taxonomy" id="3020898"/>
    <lineage>
        <taxon>Bacteria</taxon>
        <taxon>Pseudomonadati</taxon>
        <taxon>Nitrospirota</taxon>
        <taxon>Nitrospiria</taxon>
        <taxon>Nitrospirales</taxon>
        <taxon>Nitrospiraceae</taxon>
        <taxon>Candidatus Nitronereus</taxon>
    </lineage>
</organism>
<gene>
    <name evidence="2" type="ORF">PPG34_02865</name>
</gene>
<evidence type="ECO:0000313" key="2">
    <source>
        <dbReference type="EMBL" id="MDT7041275.1"/>
    </source>
</evidence>
<proteinExistence type="predicted"/>
<name>A0ABU3K4F8_9BACT</name>
<accession>A0ABU3K4F8</accession>
<protein>
    <submittedName>
        <fullName evidence="2">STAS domain-containing protein</fullName>
    </submittedName>
</protein>
<comment type="caution">
    <text evidence="2">The sequence shown here is derived from an EMBL/GenBank/DDBJ whole genome shotgun (WGS) entry which is preliminary data.</text>
</comment>
<dbReference type="InterPro" id="IPR036513">
    <property type="entry name" value="STAS_dom_sf"/>
</dbReference>
<keyword evidence="3" id="KW-1185">Reference proteome</keyword>
<dbReference type="PANTHER" id="PTHR33495">
    <property type="entry name" value="ANTI-SIGMA FACTOR ANTAGONIST TM_1081-RELATED-RELATED"/>
    <property type="match status" value="1"/>
</dbReference>
<sequence>MKFSLLVQNDVLVIRLYGLFNQRTTQKILKLLKQVRIHSFSKVTFDLTHVSSIDGSGLGVLFLVAHQLKKFGGATYALNPAPPVLEQMRRADLPSMLQIFPDSSQSRSAA</sequence>
<dbReference type="CDD" id="cd07043">
    <property type="entry name" value="STAS_anti-anti-sigma_factors"/>
    <property type="match status" value="1"/>
</dbReference>
<dbReference type="RefSeq" id="WP_313831630.1">
    <property type="nucleotide sequence ID" value="NZ_JAQOUE010000001.1"/>
</dbReference>
<feature type="domain" description="STAS" evidence="1">
    <location>
        <begin position="1"/>
        <end position="110"/>
    </location>
</feature>
<dbReference type="InterPro" id="IPR002645">
    <property type="entry name" value="STAS_dom"/>
</dbReference>
<evidence type="ECO:0000259" key="1">
    <source>
        <dbReference type="PROSITE" id="PS50801"/>
    </source>
</evidence>
<dbReference type="Pfam" id="PF01740">
    <property type="entry name" value="STAS"/>
    <property type="match status" value="1"/>
</dbReference>